<dbReference type="InterPro" id="IPR042099">
    <property type="entry name" value="ANL_N_sf"/>
</dbReference>
<feature type="domain" description="AMP-dependent synthetase/ligase" evidence="1">
    <location>
        <begin position="10"/>
        <end position="87"/>
    </location>
</feature>
<comment type="caution">
    <text evidence="3">The sequence shown here is derived from an EMBL/GenBank/DDBJ whole genome shotgun (WGS) entry which is preliminary data.</text>
</comment>
<dbReference type="AlphaFoldDB" id="A0A9D2KT76"/>
<dbReference type="InterPro" id="IPR020845">
    <property type="entry name" value="AMP-binding_CS"/>
</dbReference>
<proteinExistence type="predicted"/>
<dbReference type="EMBL" id="DWZE01000080">
    <property type="protein sequence ID" value="HJA83688.1"/>
    <property type="molecule type" value="Genomic_DNA"/>
</dbReference>
<evidence type="ECO:0000259" key="1">
    <source>
        <dbReference type="Pfam" id="PF00501"/>
    </source>
</evidence>
<dbReference type="PROSITE" id="PS00455">
    <property type="entry name" value="AMP_BINDING"/>
    <property type="match status" value="1"/>
</dbReference>
<dbReference type="GO" id="GO:0016878">
    <property type="term" value="F:acid-thiol ligase activity"/>
    <property type="evidence" value="ECO:0007669"/>
    <property type="project" value="UniProtKB-ARBA"/>
</dbReference>
<dbReference type="InterPro" id="IPR045851">
    <property type="entry name" value="AMP-bd_C_sf"/>
</dbReference>
<organism evidence="3 4">
    <name type="scientific">Candidatus Bacteroides intestinavium</name>
    <dbReference type="NCBI Taxonomy" id="2838469"/>
    <lineage>
        <taxon>Bacteria</taxon>
        <taxon>Pseudomonadati</taxon>
        <taxon>Bacteroidota</taxon>
        <taxon>Bacteroidia</taxon>
        <taxon>Bacteroidales</taxon>
        <taxon>Bacteroidaceae</taxon>
        <taxon>Bacteroides</taxon>
    </lineage>
</organism>
<dbReference type="SUPFAM" id="SSF56801">
    <property type="entry name" value="Acetyl-CoA synthetase-like"/>
    <property type="match status" value="1"/>
</dbReference>
<dbReference type="InterPro" id="IPR050237">
    <property type="entry name" value="ATP-dep_AMP-bd_enzyme"/>
</dbReference>
<evidence type="ECO:0000313" key="4">
    <source>
        <dbReference type="Proteomes" id="UP000823860"/>
    </source>
</evidence>
<feature type="domain" description="AMP-binding enzyme C-terminal" evidence="2">
    <location>
        <begin position="358"/>
        <end position="433"/>
    </location>
</feature>
<reference evidence="3" key="2">
    <citation type="submission" date="2021-04" db="EMBL/GenBank/DDBJ databases">
        <authorList>
            <person name="Gilroy R."/>
        </authorList>
    </citation>
    <scope>NUCLEOTIDE SEQUENCE</scope>
    <source>
        <strain evidence="3">ChiHecec1B25-7008</strain>
    </source>
</reference>
<dbReference type="Pfam" id="PF00501">
    <property type="entry name" value="AMP-binding"/>
    <property type="match status" value="2"/>
</dbReference>
<evidence type="ECO:0000313" key="3">
    <source>
        <dbReference type="EMBL" id="HJA83688.1"/>
    </source>
</evidence>
<dbReference type="Proteomes" id="UP000823860">
    <property type="component" value="Unassembled WGS sequence"/>
</dbReference>
<gene>
    <name evidence="3" type="ORF">H9785_06950</name>
</gene>
<evidence type="ECO:0000259" key="2">
    <source>
        <dbReference type="Pfam" id="PF13193"/>
    </source>
</evidence>
<feature type="domain" description="AMP-dependent synthetase/ligase" evidence="1">
    <location>
        <begin position="108"/>
        <end position="306"/>
    </location>
</feature>
<dbReference type="CDD" id="cd04433">
    <property type="entry name" value="AFD_class_I"/>
    <property type="match status" value="1"/>
</dbReference>
<reference evidence="3" key="1">
    <citation type="journal article" date="2021" name="PeerJ">
        <title>Extensive microbial diversity within the chicken gut microbiome revealed by metagenomics and culture.</title>
        <authorList>
            <person name="Gilroy R."/>
            <person name="Ravi A."/>
            <person name="Getino M."/>
            <person name="Pursley I."/>
            <person name="Horton D.L."/>
            <person name="Alikhan N.F."/>
            <person name="Baker D."/>
            <person name="Gharbi K."/>
            <person name="Hall N."/>
            <person name="Watson M."/>
            <person name="Adriaenssens E.M."/>
            <person name="Foster-Nyarko E."/>
            <person name="Jarju S."/>
            <person name="Secka A."/>
            <person name="Antonio M."/>
            <person name="Oren A."/>
            <person name="Chaudhuri R.R."/>
            <person name="La Ragione R."/>
            <person name="Hildebrand F."/>
            <person name="Pallen M.J."/>
        </authorList>
    </citation>
    <scope>NUCLEOTIDE SEQUENCE</scope>
    <source>
        <strain evidence="3">ChiHecec1B25-7008</strain>
    </source>
</reference>
<dbReference type="Gene3D" id="3.30.300.30">
    <property type="match status" value="1"/>
</dbReference>
<dbReference type="InterPro" id="IPR000873">
    <property type="entry name" value="AMP-dep_synth/lig_dom"/>
</dbReference>
<accession>A0A9D2KT76</accession>
<dbReference type="PANTHER" id="PTHR43767:SF10">
    <property type="entry name" value="SURFACTIN SYNTHASE SUBUNIT 1"/>
    <property type="match status" value="1"/>
</dbReference>
<name>A0A9D2KT76_9BACE</name>
<dbReference type="InterPro" id="IPR025110">
    <property type="entry name" value="AMP-bd_C"/>
</dbReference>
<dbReference type="Gene3D" id="3.40.50.12780">
    <property type="entry name" value="N-terminal domain of ligase-like"/>
    <property type="match status" value="2"/>
</dbReference>
<dbReference type="PANTHER" id="PTHR43767">
    <property type="entry name" value="LONG-CHAIN-FATTY-ACID--COA LIGASE"/>
    <property type="match status" value="1"/>
</dbReference>
<protein>
    <submittedName>
        <fullName evidence="3">Acyl--CoA ligase</fullName>
    </submittedName>
</protein>
<keyword evidence="3" id="KW-0436">Ligase</keyword>
<dbReference type="Pfam" id="PF13193">
    <property type="entry name" value="AMP-binding_C"/>
    <property type="match status" value="1"/>
</dbReference>
<sequence>MNTLEHCLGRNAALYPDKVALRWSGGCMTYAELWADVQARAARLAAEGLGQGRARLLRATPDAGFIAAYFAVHLAGGAAVPLAADVPDSLSAETDRLVSGADIPPGTADILFTTGTTGRSKGVLLSHTALAANAENLAEAQGFSPALTFVISGPLNHIGSLSKVWPVILTGGTLHLTEGLKEMDVFLSAFSRPAGRYATFLVPAALRMLMALGGDRLSALSGRMAFIETGAAPMAQADMERLCRLFPHSRLFNTYASTETGIVCTHDFNTPGGCVAGCLGRPMKHARVFITPDHTVACQGPMLMSGYVNAPDAAAGILRDGALFTHDLGRLDEAGRLHLSGRTDDVINVGGFKVAPAEVEEAALAQPEVADCVCIGVPHPVMGSQLKLLVVPAEGAVLDKKGLARRLRAVLEAHKVPLQYEAVDSIRRTFNGKIDRKGYKEL</sequence>